<accession>A0A8T8E483</accession>
<proteinExistence type="predicted"/>
<sequence length="194" mass="21761">MKNDNDRSLVSRTIEGAETLVSTEPGEIFVDVPAANARYVRVEEGDTVQEGDIRSRSAEELASESLRKWTIETIGPETVIGTDRETDERREWDREELEQKLAIGGFSTNLSGFERATVSGPGDESNGESVTVTVYGNDGRKFTQTYRPVDDTDRDERRLELAATDERVETFDDDVRERFESTVALALRNEGYAV</sequence>
<keyword evidence="2" id="KW-1185">Reference proteome</keyword>
<organism evidence="1 2">
    <name type="scientific">Haloterrigena salifodinae</name>
    <dbReference type="NCBI Taxonomy" id="2675099"/>
    <lineage>
        <taxon>Archaea</taxon>
        <taxon>Methanobacteriati</taxon>
        <taxon>Methanobacteriota</taxon>
        <taxon>Stenosarchaea group</taxon>
        <taxon>Halobacteria</taxon>
        <taxon>Halobacteriales</taxon>
        <taxon>Natrialbaceae</taxon>
        <taxon>Haloterrigena</taxon>
    </lineage>
</organism>
<reference evidence="1 2" key="1">
    <citation type="submission" date="2021-01" db="EMBL/GenBank/DDBJ databases">
        <title>Genome Sequence and Methylation Pattern of Haloterrigena salifodinae BOL5-1, An Extremely Halophilic Archaeon from a Bolivian Salt Mine.</title>
        <authorList>
            <person name="DasSarma P."/>
            <person name="Anton B.P."/>
            <person name="DasSarma S.L."/>
            <person name="von Ehrenheim H.A.L."/>
            <person name="Martinez F.L."/>
            <person name="Guzman D."/>
            <person name="Roberts R.J."/>
            <person name="DasSarma S."/>
        </authorList>
    </citation>
    <scope>NUCLEOTIDE SEQUENCE [LARGE SCALE GENOMIC DNA]</scope>
    <source>
        <strain evidence="1 2">BOL5-1</strain>
    </source>
</reference>
<protein>
    <submittedName>
        <fullName evidence="1">Uncharacterized protein</fullName>
    </submittedName>
</protein>
<dbReference type="OrthoDB" id="187143at2157"/>
<dbReference type="EMBL" id="CP069188">
    <property type="protein sequence ID" value="QRV16538.1"/>
    <property type="molecule type" value="Genomic_DNA"/>
</dbReference>
<gene>
    <name evidence="1" type="ORF">JMJ58_06530</name>
</gene>
<name>A0A8T8E483_9EURY</name>
<dbReference type="RefSeq" id="WP_204748788.1">
    <property type="nucleotide sequence ID" value="NZ_CP069188.1"/>
</dbReference>
<dbReference type="AlphaFoldDB" id="A0A8T8E483"/>
<dbReference type="Proteomes" id="UP000637819">
    <property type="component" value="Chromosome"/>
</dbReference>
<dbReference type="GeneID" id="62874764"/>
<dbReference type="KEGG" id="hsal:JMJ58_06530"/>
<evidence type="ECO:0000313" key="2">
    <source>
        <dbReference type="Proteomes" id="UP000637819"/>
    </source>
</evidence>
<evidence type="ECO:0000313" key="1">
    <source>
        <dbReference type="EMBL" id="QRV16538.1"/>
    </source>
</evidence>